<gene>
    <name evidence="12" type="ORF">BDA96_09G213200</name>
</gene>
<reference evidence="12" key="2">
    <citation type="submission" date="2020-10" db="EMBL/GenBank/DDBJ databases">
        <authorList>
            <person name="Cooper E.A."/>
            <person name="Brenton Z.W."/>
            <person name="Flinn B.S."/>
            <person name="Jenkins J."/>
            <person name="Shu S."/>
            <person name="Flowers D."/>
            <person name="Luo F."/>
            <person name="Wang Y."/>
            <person name="Xia P."/>
            <person name="Barry K."/>
            <person name="Daum C."/>
            <person name="Lipzen A."/>
            <person name="Yoshinaga Y."/>
            <person name="Schmutz J."/>
            <person name="Saski C."/>
            <person name="Vermerris W."/>
            <person name="Kresovich S."/>
        </authorList>
    </citation>
    <scope>NUCLEOTIDE SEQUENCE</scope>
</reference>
<comment type="caution">
    <text evidence="12">The sequence shown here is derived from an EMBL/GenBank/DDBJ whole genome shotgun (WGS) entry which is preliminary data.</text>
</comment>
<dbReference type="SMART" id="SM00401">
    <property type="entry name" value="ZnF_GATA"/>
    <property type="match status" value="1"/>
</dbReference>
<dbReference type="InterPro" id="IPR016679">
    <property type="entry name" value="TF_GATA_pln"/>
</dbReference>
<keyword evidence="5" id="KW-0862">Zinc</keyword>
<keyword evidence="8" id="KW-0804">Transcription</keyword>
<comment type="subcellular location">
    <subcellularLocation>
        <location evidence="1 8">Nucleus</location>
    </subcellularLocation>
</comment>
<dbReference type="GO" id="GO:0043565">
    <property type="term" value="F:sequence-specific DNA binding"/>
    <property type="evidence" value="ECO:0007669"/>
    <property type="project" value="InterPro"/>
</dbReference>
<dbReference type="PROSITE" id="PS00344">
    <property type="entry name" value="GATA_ZN_FINGER_1"/>
    <property type="match status" value="1"/>
</dbReference>
<keyword evidence="4 9" id="KW-0863">Zinc-finger</keyword>
<evidence type="ECO:0000256" key="9">
    <source>
        <dbReference type="PROSITE-ProRule" id="PRU00094"/>
    </source>
</evidence>
<reference evidence="12" key="1">
    <citation type="journal article" date="2019" name="BMC Genomics">
        <title>A new reference genome for Sorghum bicolor reveals high levels of sequence similarity between sweet and grain genotypes: implications for the genetics of sugar metabolism.</title>
        <authorList>
            <person name="Cooper E.A."/>
            <person name="Brenton Z.W."/>
            <person name="Flinn B.S."/>
            <person name="Jenkins J."/>
            <person name="Shu S."/>
            <person name="Flowers D."/>
            <person name="Luo F."/>
            <person name="Wang Y."/>
            <person name="Xia P."/>
            <person name="Barry K."/>
            <person name="Daum C."/>
            <person name="Lipzen A."/>
            <person name="Yoshinaga Y."/>
            <person name="Schmutz J."/>
            <person name="Saski C."/>
            <person name="Vermerris W."/>
            <person name="Kresovich S."/>
        </authorList>
    </citation>
    <scope>NUCLEOTIDE SEQUENCE</scope>
</reference>
<evidence type="ECO:0000256" key="2">
    <source>
        <dbReference type="ARBA" id="ARBA00005694"/>
    </source>
</evidence>
<dbReference type="PIRSF" id="PIRSF016992">
    <property type="entry name" value="TF_GATA_plant"/>
    <property type="match status" value="1"/>
</dbReference>
<dbReference type="GO" id="GO:0008270">
    <property type="term" value="F:zinc ion binding"/>
    <property type="evidence" value="ECO:0007669"/>
    <property type="project" value="UniProtKB-KW"/>
</dbReference>
<evidence type="ECO:0000256" key="10">
    <source>
        <dbReference type="SAM" id="MobiDB-lite"/>
    </source>
</evidence>
<keyword evidence="3" id="KW-0479">Metal-binding</keyword>
<evidence type="ECO:0000256" key="3">
    <source>
        <dbReference type="ARBA" id="ARBA00022723"/>
    </source>
</evidence>
<dbReference type="Pfam" id="PF00320">
    <property type="entry name" value="GATA"/>
    <property type="match status" value="1"/>
</dbReference>
<dbReference type="PANTHER" id="PTHR45658:SF18">
    <property type="entry name" value="PROTEIN GAT2"/>
    <property type="match status" value="1"/>
</dbReference>
<dbReference type="GO" id="GO:0045893">
    <property type="term" value="P:positive regulation of DNA-templated transcription"/>
    <property type="evidence" value="ECO:0007669"/>
    <property type="project" value="InterPro"/>
</dbReference>
<accession>A0A921QBH0</accession>
<dbReference type="AlphaFoldDB" id="A0A921QBH0"/>
<sequence>MEVSAECAGGGRVRKEADLFLVDDLLDLPCDDEEEAQEAVVVGDGEGDGDGSKQQQAAALLGGRACGAGGEDGAGAGNASNDSSAVTTALDSCSNSLSVSGLADGDFSGGLCEPYDQLAELEWLSNYMGEDNFPTEDLKKLQLITGIPPAGTATATAPAPAPAVVAAQQAQAQPAGGVLPPEAPVPGKARSKRSRIAPCSWASRLLVLPPPPASPPSPASAAISPSESGTAAPAFPAKKPSKPAKKKEASTPSLPNNNAAAAAAAAASAAAAGEGRRCLHCETDKTPQWRTGPLGPKTLCNACGVRYKSGRLVPEYRPAASPTFVVSKHSNSHRKVLELRRQKEAHLHPHPHHQYQPQPPQGPLAHIGGAGGGAALMHAPNPLMFDGPAGPLIGDDFLIHNHHIGPDFRQLI</sequence>
<evidence type="ECO:0000256" key="4">
    <source>
        <dbReference type="ARBA" id="ARBA00022771"/>
    </source>
</evidence>
<evidence type="ECO:0000313" key="13">
    <source>
        <dbReference type="Proteomes" id="UP000807115"/>
    </source>
</evidence>
<feature type="domain" description="GATA-type" evidence="11">
    <location>
        <begin position="272"/>
        <end position="308"/>
    </location>
</feature>
<dbReference type="SMR" id="A0A921QBH0"/>
<dbReference type="KEGG" id="sbi:8068943"/>
<dbReference type="EMBL" id="CM027688">
    <property type="protein sequence ID" value="KAG0518852.1"/>
    <property type="molecule type" value="Genomic_DNA"/>
</dbReference>
<dbReference type="PROSITE" id="PS50114">
    <property type="entry name" value="GATA_ZN_FINGER_2"/>
    <property type="match status" value="1"/>
</dbReference>
<dbReference type="CDD" id="cd00202">
    <property type="entry name" value="ZnF_GATA"/>
    <property type="match status" value="1"/>
</dbReference>
<dbReference type="InterPro" id="IPR051140">
    <property type="entry name" value="GATA_TF"/>
</dbReference>
<dbReference type="GO" id="GO:0005634">
    <property type="term" value="C:nucleus"/>
    <property type="evidence" value="ECO:0007669"/>
    <property type="project" value="UniProtKB-SubCell"/>
</dbReference>
<dbReference type="FunFam" id="3.30.50.10:FF:000018">
    <property type="entry name" value="GATA transcription factor"/>
    <property type="match status" value="1"/>
</dbReference>
<dbReference type="PANTHER" id="PTHR45658">
    <property type="entry name" value="GATA TRANSCRIPTION FACTOR"/>
    <property type="match status" value="1"/>
</dbReference>
<evidence type="ECO:0000256" key="6">
    <source>
        <dbReference type="ARBA" id="ARBA00023159"/>
    </source>
</evidence>
<name>A0A921QBH0_SORBI</name>
<comment type="function">
    <text evidence="8">Transcriptional activator that specifically binds 5'-GATA-3' or 5'-GAT-3' motifs within gene promoters.</text>
</comment>
<dbReference type="SUPFAM" id="SSF57716">
    <property type="entry name" value="Glucocorticoid receptor-like (DNA-binding domain)"/>
    <property type="match status" value="1"/>
</dbReference>
<evidence type="ECO:0000256" key="5">
    <source>
        <dbReference type="ARBA" id="ARBA00022833"/>
    </source>
</evidence>
<evidence type="ECO:0000313" key="12">
    <source>
        <dbReference type="EMBL" id="KAG0518852.1"/>
    </source>
</evidence>
<dbReference type="OrthoDB" id="2162994at2759"/>
<feature type="compositionally biased region" description="Low complexity" evidence="10">
    <location>
        <begin position="219"/>
        <end position="238"/>
    </location>
</feature>
<dbReference type="InterPro" id="IPR013088">
    <property type="entry name" value="Znf_NHR/GATA"/>
</dbReference>
<evidence type="ECO:0000256" key="8">
    <source>
        <dbReference type="PIRNR" id="PIRNR016992"/>
    </source>
</evidence>
<dbReference type="InterPro" id="IPR000679">
    <property type="entry name" value="Znf_GATA"/>
</dbReference>
<protein>
    <recommendedName>
        <fullName evidence="8">GATA transcription factor</fullName>
    </recommendedName>
</protein>
<organism evidence="12 13">
    <name type="scientific">Sorghum bicolor</name>
    <name type="common">Sorghum</name>
    <name type="synonym">Sorghum vulgare</name>
    <dbReference type="NCBI Taxonomy" id="4558"/>
    <lineage>
        <taxon>Eukaryota</taxon>
        <taxon>Viridiplantae</taxon>
        <taxon>Streptophyta</taxon>
        <taxon>Embryophyta</taxon>
        <taxon>Tracheophyta</taxon>
        <taxon>Spermatophyta</taxon>
        <taxon>Magnoliopsida</taxon>
        <taxon>Liliopsida</taxon>
        <taxon>Poales</taxon>
        <taxon>Poaceae</taxon>
        <taxon>PACMAD clade</taxon>
        <taxon>Panicoideae</taxon>
        <taxon>Andropogonodae</taxon>
        <taxon>Andropogoneae</taxon>
        <taxon>Sorghinae</taxon>
        <taxon>Sorghum</taxon>
    </lineage>
</organism>
<dbReference type="OMA" id="MEAHEEF"/>
<comment type="similarity">
    <text evidence="2 8">Belongs to the type IV zinc-finger family. Class A subfamily.</text>
</comment>
<keyword evidence="7 8" id="KW-0539">Nucleus</keyword>
<keyword evidence="8" id="KW-0805">Transcription regulation</keyword>
<evidence type="ECO:0000259" key="11">
    <source>
        <dbReference type="PROSITE" id="PS50114"/>
    </source>
</evidence>
<keyword evidence="8" id="KW-0238">DNA-binding</keyword>
<keyword evidence="6 8" id="KW-0010">Activator</keyword>
<proteinExistence type="inferred from homology"/>
<feature type="region of interest" description="Disordered" evidence="10">
    <location>
        <begin position="210"/>
        <end position="260"/>
    </location>
</feature>
<dbReference type="Gene3D" id="3.30.50.10">
    <property type="entry name" value="Erythroid Transcription Factor GATA-1, subunit A"/>
    <property type="match status" value="1"/>
</dbReference>
<dbReference type="Gramene" id="EES18524">
    <property type="protein sequence ID" value="EES18524"/>
    <property type="gene ID" value="SORBI_3009G202000"/>
</dbReference>
<evidence type="ECO:0000256" key="1">
    <source>
        <dbReference type="ARBA" id="ARBA00004123"/>
    </source>
</evidence>
<dbReference type="Proteomes" id="UP000807115">
    <property type="component" value="Chromosome 9"/>
</dbReference>
<evidence type="ECO:0000256" key="7">
    <source>
        <dbReference type="ARBA" id="ARBA00023242"/>
    </source>
</evidence>
<feature type="region of interest" description="Disordered" evidence="10">
    <location>
        <begin position="175"/>
        <end position="194"/>
    </location>
</feature>